<evidence type="ECO:0000256" key="7">
    <source>
        <dbReference type="ARBA" id="ARBA00023242"/>
    </source>
</evidence>
<keyword evidence="13" id="KW-1185">Reference proteome</keyword>
<feature type="compositionally biased region" description="Acidic residues" evidence="11">
    <location>
        <begin position="181"/>
        <end position="192"/>
    </location>
</feature>
<dbReference type="InterPro" id="IPR002759">
    <property type="entry name" value="Pop5/Rpp14/Rnp2-like"/>
</dbReference>
<name>C5FK42_ARTOC</name>
<organism evidence="12 13">
    <name type="scientific">Arthroderma otae (strain ATCC MYA-4605 / CBS 113480)</name>
    <name type="common">Microsporum canis</name>
    <dbReference type="NCBI Taxonomy" id="554155"/>
    <lineage>
        <taxon>Eukaryota</taxon>
        <taxon>Fungi</taxon>
        <taxon>Dikarya</taxon>
        <taxon>Ascomycota</taxon>
        <taxon>Pezizomycotina</taxon>
        <taxon>Eurotiomycetes</taxon>
        <taxon>Eurotiomycetidae</taxon>
        <taxon>Onygenales</taxon>
        <taxon>Arthrodermataceae</taxon>
        <taxon>Microsporum</taxon>
    </lineage>
</organism>
<dbReference type="OMA" id="IVRCPRA"/>
<evidence type="ECO:0000313" key="13">
    <source>
        <dbReference type="Proteomes" id="UP000002035"/>
    </source>
</evidence>
<comment type="catalytic activity">
    <reaction evidence="1 10">
        <text>Endonucleolytic cleavage of RNA, removing 5'-extranucleotides from tRNA precursor.</text>
        <dbReference type="EC" id="3.1.26.5"/>
    </reaction>
</comment>
<dbReference type="FunFam" id="3.30.70.3250:FF:000004">
    <property type="entry name" value="Ribonuclease P/MRP protein subunit POP5"/>
    <property type="match status" value="1"/>
</dbReference>
<evidence type="ECO:0000256" key="5">
    <source>
        <dbReference type="ARBA" id="ARBA00022694"/>
    </source>
</evidence>
<evidence type="ECO:0000313" key="12">
    <source>
        <dbReference type="EMBL" id="EEQ30064.1"/>
    </source>
</evidence>
<dbReference type="VEuPathDB" id="FungiDB:MCYG_02883"/>
<comment type="similarity">
    <text evidence="3 10">Belongs to the eukaryotic/archaeal RNase P protein component 2 family.</text>
</comment>
<evidence type="ECO:0000256" key="9">
    <source>
        <dbReference type="ARBA" id="ARBA00055200"/>
    </source>
</evidence>
<sequence length="192" mass="20914">MVRLKHRYLLVNILYPTQTGSEQKHGNENDFHLQVHRPTADALTPQALARMVRESVAEMFGDWGMGKLGGAGAGAVSVKYLSPATSTAIIRCPRASYRLVWSALTYSSSLPPAYRASADGQRQGCVFRVVRVSGTMKKAELEAIRRARAEVVRLTKEWENGGKAALEGMFTDGPAALDNGIESESEDDSDAD</sequence>
<dbReference type="GeneID" id="9224743"/>
<dbReference type="EC" id="3.1.26.5" evidence="4 10"/>
<evidence type="ECO:0000256" key="2">
    <source>
        <dbReference type="ARBA" id="ARBA00004123"/>
    </source>
</evidence>
<dbReference type="GO" id="GO:0000460">
    <property type="term" value="P:maturation of 5.8S rRNA"/>
    <property type="evidence" value="ECO:0007669"/>
    <property type="project" value="UniProtKB-ARBA"/>
</dbReference>
<dbReference type="GO" id="GO:0033204">
    <property type="term" value="F:ribonuclease P RNA binding"/>
    <property type="evidence" value="ECO:0007669"/>
    <property type="project" value="InterPro"/>
</dbReference>
<dbReference type="HOGENOM" id="CLU_086710_1_1_1"/>
<dbReference type="GO" id="GO:0005730">
    <property type="term" value="C:nucleolus"/>
    <property type="evidence" value="ECO:0007669"/>
    <property type="project" value="TreeGrafter"/>
</dbReference>
<dbReference type="PANTHER" id="PTHR15441">
    <property type="entry name" value="RIBONUCLEASE P PROTEIN SUBUNIT P14"/>
    <property type="match status" value="1"/>
</dbReference>
<evidence type="ECO:0000256" key="6">
    <source>
        <dbReference type="ARBA" id="ARBA00022801"/>
    </source>
</evidence>
<comment type="subcellular location">
    <subcellularLocation>
        <location evidence="2">Nucleus</location>
    </subcellularLocation>
</comment>
<evidence type="ECO:0000256" key="3">
    <source>
        <dbReference type="ARBA" id="ARBA00010800"/>
    </source>
</evidence>
<proteinExistence type="inferred from homology"/>
<evidence type="ECO:0000256" key="1">
    <source>
        <dbReference type="ARBA" id="ARBA00000928"/>
    </source>
</evidence>
<dbReference type="InterPro" id="IPR038085">
    <property type="entry name" value="Rnp2-like_sf"/>
</dbReference>
<dbReference type="RefSeq" id="XP_002847377.1">
    <property type="nucleotide sequence ID" value="XM_002847331.1"/>
</dbReference>
<evidence type="ECO:0000256" key="10">
    <source>
        <dbReference type="PIRNR" id="PIRNR023803"/>
    </source>
</evidence>
<dbReference type="Gene3D" id="3.30.70.3250">
    <property type="entry name" value="Ribonuclease P, Pop5 subunit"/>
    <property type="match status" value="1"/>
</dbReference>
<evidence type="ECO:0000256" key="8">
    <source>
        <dbReference type="ARBA" id="ARBA00044198"/>
    </source>
</evidence>
<evidence type="ECO:0000256" key="11">
    <source>
        <dbReference type="SAM" id="MobiDB-lite"/>
    </source>
</evidence>
<dbReference type="eggNOG" id="KOG4639">
    <property type="taxonomic scope" value="Eukaryota"/>
</dbReference>
<keyword evidence="5 10" id="KW-0819">tRNA processing</keyword>
<gene>
    <name evidence="12" type="ORF">MCYG_02883</name>
</gene>
<keyword evidence="6" id="KW-0378">Hydrolase</keyword>
<comment type="function">
    <text evidence="9">Component of ribonuclease P, a protein complex that generates mature tRNA molecules by cleaving their 5'-ends. Also a component of RNase MRP, which cleaves pre-rRNA sequences.</text>
</comment>
<dbReference type="GO" id="GO:0000172">
    <property type="term" value="C:ribonuclease MRP complex"/>
    <property type="evidence" value="ECO:0007669"/>
    <property type="project" value="UniProtKB-ARBA"/>
</dbReference>
<dbReference type="GO" id="GO:0030681">
    <property type="term" value="C:multimeric ribonuclease P complex"/>
    <property type="evidence" value="ECO:0007669"/>
    <property type="project" value="TreeGrafter"/>
</dbReference>
<dbReference type="SUPFAM" id="SSF160350">
    <property type="entry name" value="Rnp2-like"/>
    <property type="match status" value="1"/>
</dbReference>
<dbReference type="EMBL" id="DS995703">
    <property type="protein sequence ID" value="EEQ30064.1"/>
    <property type="molecule type" value="Genomic_DNA"/>
</dbReference>
<evidence type="ECO:0000256" key="4">
    <source>
        <dbReference type="ARBA" id="ARBA00012179"/>
    </source>
</evidence>
<accession>C5FK42</accession>
<dbReference type="Proteomes" id="UP000002035">
    <property type="component" value="Unassembled WGS sequence"/>
</dbReference>
<dbReference type="GO" id="GO:0001682">
    <property type="term" value="P:tRNA 5'-leader removal"/>
    <property type="evidence" value="ECO:0007669"/>
    <property type="project" value="InterPro"/>
</dbReference>
<feature type="region of interest" description="Disordered" evidence="11">
    <location>
        <begin position="172"/>
        <end position="192"/>
    </location>
</feature>
<dbReference type="PIRSF" id="PIRSF023803">
    <property type="entry name" value="Ribonuclease_P_prd"/>
    <property type="match status" value="1"/>
</dbReference>
<dbReference type="AlphaFoldDB" id="C5FK42"/>
<dbReference type="InterPro" id="IPR016819">
    <property type="entry name" value="RNase_P/MRP_POP5"/>
</dbReference>
<dbReference type="Pfam" id="PF01900">
    <property type="entry name" value="RNase_P_Rpp14"/>
    <property type="match status" value="1"/>
</dbReference>
<protein>
    <recommendedName>
        <fullName evidence="8 10">Ribonuclease P/MRP protein subunit POP5</fullName>
        <ecNumber evidence="4 10">3.1.26.5</ecNumber>
    </recommendedName>
</protein>
<dbReference type="PANTHER" id="PTHR15441:SF2">
    <property type="entry name" value="RIBONUCLEASE P_MRP PROTEIN SUBUNIT POP5"/>
    <property type="match status" value="1"/>
</dbReference>
<dbReference type="GO" id="GO:0004526">
    <property type="term" value="F:ribonuclease P activity"/>
    <property type="evidence" value="ECO:0007669"/>
    <property type="project" value="UniProtKB-EC"/>
</dbReference>
<keyword evidence="7" id="KW-0539">Nucleus</keyword>
<dbReference type="OrthoDB" id="24745at2759"/>
<dbReference type="STRING" id="554155.C5FK42"/>
<reference evidence="13" key="1">
    <citation type="journal article" date="2012" name="MBio">
        <title>Comparative genome analysis of Trichophyton rubrum and related dermatophytes reveals candidate genes involved in infection.</title>
        <authorList>
            <person name="Martinez D.A."/>
            <person name="Oliver B.G."/>
            <person name="Graeser Y."/>
            <person name="Goldberg J.M."/>
            <person name="Li W."/>
            <person name="Martinez-Rossi N.M."/>
            <person name="Monod M."/>
            <person name="Shelest E."/>
            <person name="Barton R.C."/>
            <person name="Birch E."/>
            <person name="Brakhage A.A."/>
            <person name="Chen Z."/>
            <person name="Gurr S.J."/>
            <person name="Heiman D."/>
            <person name="Heitman J."/>
            <person name="Kosti I."/>
            <person name="Rossi A."/>
            <person name="Saif S."/>
            <person name="Samalova M."/>
            <person name="Saunders C.W."/>
            <person name="Shea T."/>
            <person name="Summerbell R.C."/>
            <person name="Xu J."/>
            <person name="Young S."/>
            <person name="Zeng Q."/>
            <person name="Birren B.W."/>
            <person name="Cuomo C.A."/>
            <person name="White T.C."/>
        </authorList>
    </citation>
    <scope>NUCLEOTIDE SEQUENCE [LARGE SCALE GENOMIC DNA]</scope>
    <source>
        <strain evidence="13">ATCC MYA-4605 / CBS 113480</strain>
    </source>
</reference>